<dbReference type="GO" id="GO:0071916">
    <property type="term" value="F:dipeptide transmembrane transporter activity"/>
    <property type="evidence" value="ECO:0007669"/>
    <property type="project" value="TreeGrafter"/>
</dbReference>
<comment type="similarity">
    <text evidence="7">Belongs to the binding-protein-dependent transport system permease family.</text>
</comment>
<evidence type="ECO:0000256" key="5">
    <source>
        <dbReference type="ARBA" id="ARBA00022989"/>
    </source>
</evidence>
<sequence length="326" mass="34716">MRRVGYAALVIVLVTFGVSLLLHFSPGSVAQIVLGEEATPENIAALERELGLDRPFFVQYLDWLWHAVRGDLGTSPITGRSVTQSIAERLPVTLEIAALALIISLSVAVVLAVLSATAPNSALDRGINAVTSVILSIPTFVAGPLLIFLFAITFKGFPALGWTSIEAGLGPNLRAAFLPALAAGLVEIASFHRVLRADLIGTLREDFVAAARAKGMGRAYVLFRHAFRPSSFSLLTVSGLSLARLIGGTIIVEALFVLPGLGQLITQSIAQRDVITVQGVVAFIAIVFVIINTLVDVGYGLIDPRVRRAPRVQRKPKATIKKEAAV</sequence>
<dbReference type="PANTHER" id="PTHR43163">
    <property type="entry name" value="DIPEPTIDE TRANSPORT SYSTEM PERMEASE PROTEIN DPPB-RELATED"/>
    <property type="match status" value="1"/>
</dbReference>
<evidence type="ECO:0000256" key="2">
    <source>
        <dbReference type="ARBA" id="ARBA00022448"/>
    </source>
</evidence>
<feature type="transmembrane region" description="Helical" evidence="7">
    <location>
        <begin position="96"/>
        <end position="117"/>
    </location>
</feature>
<evidence type="ECO:0000313" key="10">
    <source>
        <dbReference type="Proteomes" id="UP000065151"/>
    </source>
</evidence>
<evidence type="ECO:0000259" key="8">
    <source>
        <dbReference type="PROSITE" id="PS50928"/>
    </source>
</evidence>
<evidence type="ECO:0000256" key="7">
    <source>
        <dbReference type="RuleBase" id="RU363032"/>
    </source>
</evidence>
<comment type="subcellular location">
    <subcellularLocation>
        <location evidence="1 7">Cell membrane</location>
        <topology evidence="1 7">Multi-pass membrane protein</topology>
    </subcellularLocation>
</comment>
<keyword evidence="2 7" id="KW-0813">Transport</keyword>
<dbReference type="PANTHER" id="PTHR43163:SF6">
    <property type="entry name" value="DIPEPTIDE TRANSPORT SYSTEM PERMEASE PROTEIN DPPB-RELATED"/>
    <property type="match status" value="1"/>
</dbReference>
<evidence type="ECO:0000313" key="9">
    <source>
        <dbReference type="EMBL" id="ALV43921.1"/>
    </source>
</evidence>
<dbReference type="Proteomes" id="UP000065151">
    <property type="component" value="Chromosome"/>
</dbReference>
<dbReference type="Pfam" id="PF00528">
    <property type="entry name" value="BPD_transp_1"/>
    <property type="match status" value="1"/>
</dbReference>
<dbReference type="Gene3D" id="1.10.3720.10">
    <property type="entry name" value="MetI-like"/>
    <property type="match status" value="1"/>
</dbReference>
<dbReference type="EMBL" id="CP013747">
    <property type="protein sequence ID" value="ALV43921.1"/>
    <property type="molecule type" value="Genomic_DNA"/>
</dbReference>
<feature type="domain" description="ABC transmembrane type-1" evidence="8">
    <location>
        <begin position="90"/>
        <end position="299"/>
    </location>
</feature>
<dbReference type="PROSITE" id="PS50928">
    <property type="entry name" value="ABC_TM1"/>
    <property type="match status" value="1"/>
</dbReference>
<dbReference type="InterPro" id="IPR000515">
    <property type="entry name" value="MetI-like"/>
</dbReference>
<dbReference type="AlphaFoldDB" id="A0A0U3RFA8"/>
<evidence type="ECO:0000256" key="4">
    <source>
        <dbReference type="ARBA" id="ARBA00022692"/>
    </source>
</evidence>
<dbReference type="SUPFAM" id="SSF161098">
    <property type="entry name" value="MetI-like"/>
    <property type="match status" value="1"/>
</dbReference>
<feature type="transmembrane region" description="Helical" evidence="7">
    <location>
        <begin position="174"/>
        <end position="195"/>
    </location>
</feature>
<dbReference type="STRING" id="121292.AU252_12565"/>
<accession>A0A0U3RFA8</accession>
<dbReference type="CDD" id="cd06261">
    <property type="entry name" value="TM_PBP2"/>
    <property type="match status" value="1"/>
</dbReference>
<feature type="transmembrane region" description="Helical" evidence="7">
    <location>
        <begin position="129"/>
        <end position="154"/>
    </location>
</feature>
<dbReference type="Pfam" id="PF19300">
    <property type="entry name" value="BPD_transp_1_N"/>
    <property type="match status" value="1"/>
</dbReference>
<organism evidence="9">
    <name type="scientific">Pseudarthrobacter sulfonivorans</name>
    <dbReference type="NCBI Taxonomy" id="121292"/>
    <lineage>
        <taxon>Bacteria</taxon>
        <taxon>Bacillati</taxon>
        <taxon>Actinomycetota</taxon>
        <taxon>Actinomycetes</taxon>
        <taxon>Micrococcales</taxon>
        <taxon>Micrococcaceae</taxon>
        <taxon>Pseudarthrobacter</taxon>
    </lineage>
</organism>
<dbReference type="KEGG" id="psul:AU252_12565"/>
<evidence type="ECO:0000256" key="6">
    <source>
        <dbReference type="ARBA" id="ARBA00023136"/>
    </source>
</evidence>
<feature type="transmembrane region" description="Helical" evidence="7">
    <location>
        <begin position="232"/>
        <end position="257"/>
    </location>
</feature>
<keyword evidence="6 7" id="KW-0472">Membrane</keyword>
<keyword evidence="4 7" id="KW-0812">Transmembrane</keyword>
<evidence type="ECO:0000256" key="1">
    <source>
        <dbReference type="ARBA" id="ARBA00004651"/>
    </source>
</evidence>
<dbReference type="GO" id="GO:0005886">
    <property type="term" value="C:plasma membrane"/>
    <property type="evidence" value="ECO:0007669"/>
    <property type="project" value="UniProtKB-SubCell"/>
</dbReference>
<dbReference type="InterPro" id="IPR035906">
    <property type="entry name" value="MetI-like_sf"/>
</dbReference>
<gene>
    <name evidence="9" type="ORF">AU252_12565</name>
</gene>
<proteinExistence type="inferred from homology"/>
<feature type="transmembrane region" description="Helical" evidence="7">
    <location>
        <begin position="277"/>
        <end position="302"/>
    </location>
</feature>
<name>A0A0U3RFA8_9MICC</name>
<reference evidence="9 10" key="1">
    <citation type="submission" date="2015-12" db="EMBL/GenBank/DDBJ databases">
        <authorList>
            <person name="Shamseldin A."/>
            <person name="Moawad H."/>
            <person name="Abd El-Rahim W.M."/>
            <person name="Sadowsky M.J."/>
        </authorList>
    </citation>
    <scope>NUCLEOTIDE SEQUENCE [LARGE SCALE GENOMIC DNA]</scope>
    <source>
        <strain evidence="9 10">Ar51</strain>
    </source>
</reference>
<dbReference type="InterPro" id="IPR045621">
    <property type="entry name" value="BPD_transp_1_N"/>
</dbReference>
<protein>
    <submittedName>
        <fullName evidence="9">Peptide ABC transporter</fullName>
    </submittedName>
</protein>
<keyword evidence="5 7" id="KW-1133">Transmembrane helix</keyword>
<evidence type="ECO:0000256" key="3">
    <source>
        <dbReference type="ARBA" id="ARBA00022475"/>
    </source>
</evidence>
<keyword evidence="3" id="KW-1003">Cell membrane</keyword>